<protein>
    <submittedName>
        <fullName evidence="1">Uncharacterized protein</fullName>
    </submittedName>
</protein>
<evidence type="ECO:0000313" key="1">
    <source>
        <dbReference type="EMBL" id="TPG55589.1"/>
    </source>
</evidence>
<evidence type="ECO:0000313" key="2">
    <source>
        <dbReference type="Proteomes" id="UP000317663"/>
    </source>
</evidence>
<organism evidence="1 2">
    <name type="scientific">Ewingella americana</name>
    <dbReference type="NCBI Taxonomy" id="41202"/>
    <lineage>
        <taxon>Bacteria</taxon>
        <taxon>Pseudomonadati</taxon>
        <taxon>Pseudomonadota</taxon>
        <taxon>Gammaproteobacteria</taxon>
        <taxon>Enterobacterales</taxon>
        <taxon>Yersiniaceae</taxon>
        <taxon>Ewingella</taxon>
    </lineage>
</organism>
<reference evidence="1 2" key="1">
    <citation type="journal article" date="2019" name="Environ. Microbiol.">
        <title>Species interactions and distinct microbial communities in high Arctic permafrost affected cryosols are associated with the CH4 and CO2 gas fluxes.</title>
        <authorList>
            <person name="Altshuler I."/>
            <person name="Hamel J."/>
            <person name="Turney S."/>
            <person name="Magnuson E."/>
            <person name="Levesque R."/>
            <person name="Greer C."/>
            <person name="Whyte L.G."/>
        </authorList>
    </citation>
    <scope>NUCLEOTIDE SEQUENCE [LARGE SCALE GENOMIC DNA]</scope>
    <source>
        <strain evidence="1 2">E4</strain>
    </source>
</reference>
<gene>
    <name evidence="1" type="ORF">EAH77_23280</name>
</gene>
<dbReference type="RefSeq" id="WP_140475515.1">
    <property type="nucleotide sequence ID" value="NZ_RCZD01000018.1"/>
</dbReference>
<comment type="caution">
    <text evidence="1">The sequence shown here is derived from an EMBL/GenBank/DDBJ whole genome shotgun (WGS) entry which is preliminary data.</text>
</comment>
<dbReference type="AlphaFoldDB" id="A0A502G1C1"/>
<dbReference type="Proteomes" id="UP000317663">
    <property type="component" value="Unassembled WGS sequence"/>
</dbReference>
<proteinExistence type="predicted"/>
<dbReference type="OrthoDB" id="7304993at2"/>
<accession>A0A502G1C1</accession>
<keyword evidence="2" id="KW-1185">Reference proteome</keyword>
<name>A0A502G1C1_9GAMM</name>
<dbReference type="EMBL" id="RCZD01000018">
    <property type="protein sequence ID" value="TPG55589.1"/>
    <property type="molecule type" value="Genomic_DNA"/>
</dbReference>
<sequence>MRIEKAKLEYFQAILSPAFESRMNMIPISSKARIQEEVFRGDIFSLKLNSGVYACQNIDDPGLIRIPNGKWIYVVTVDNPFELILMAENDIENMVLKTSKTYLGHTSLTRELFDTNNSSKQNTYANFRLKIANRRNRTPGNVYAKDVYLAGDMLFRLGILQEWTNDSGHYRIKDNIVKFNIPAPLSHMIPIKLFKNV</sequence>